<comment type="subcellular location">
    <subcellularLocation>
        <location evidence="1">Cell membrane</location>
        <topology evidence="1">Multi-pass membrane protein</topology>
    </subcellularLocation>
</comment>
<dbReference type="KEGG" id="omr:OXIME_000831"/>
<accession>A0AAX4NFN1</accession>
<dbReference type="PANTHER" id="PTHR32507">
    <property type="entry name" value="NA(+)/H(+) ANTIPORTER 1"/>
    <property type="match status" value="1"/>
</dbReference>
<feature type="transmembrane region" description="Helical" evidence="9">
    <location>
        <begin position="354"/>
        <end position="375"/>
    </location>
</feature>
<dbReference type="RefSeq" id="WP_393972211.1">
    <property type="nucleotide sequence ID" value="NZ_CP133772.1"/>
</dbReference>
<dbReference type="Proteomes" id="UP001451606">
    <property type="component" value="Chromosome"/>
</dbReference>
<feature type="transmembrane region" description="Helical" evidence="9">
    <location>
        <begin position="259"/>
        <end position="279"/>
    </location>
</feature>
<keyword evidence="5 9" id="KW-0812">Transmembrane</keyword>
<evidence type="ECO:0000313" key="12">
    <source>
        <dbReference type="Proteomes" id="UP001451606"/>
    </source>
</evidence>
<keyword evidence="7" id="KW-0406">Ion transport</keyword>
<evidence type="ECO:0000256" key="2">
    <source>
        <dbReference type="ARBA" id="ARBA00022448"/>
    </source>
</evidence>
<evidence type="ECO:0000256" key="9">
    <source>
        <dbReference type="SAM" id="Phobius"/>
    </source>
</evidence>
<evidence type="ECO:0000256" key="1">
    <source>
        <dbReference type="ARBA" id="ARBA00004651"/>
    </source>
</evidence>
<dbReference type="GO" id="GO:0005886">
    <property type="term" value="C:plasma membrane"/>
    <property type="evidence" value="ECO:0007669"/>
    <property type="project" value="UniProtKB-SubCell"/>
</dbReference>
<evidence type="ECO:0000259" key="10">
    <source>
        <dbReference type="Pfam" id="PF00999"/>
    </source>
</evidence>
<dbReference type="InterPro" id="IPR038770">
    <property type="entry name" value="Na+/solute_symporter_sf"/>
</dbReference>
<feature type="transmembrane region" description="Helical" evidence="9">
    <location>
        <begin position="63"/>
        <end position="81"/>
    </location>
</feature>
<evidence type="ECO:0000256" key="5">
    <source>
        <dbReference type="ARBA" id="ARBA00022692"/>
    </source>
</evidence>
<evidence type="ECO:0000256" key="6">
    <source>
        <dbReference type="ARBA" id="ARBA00022989"/>
    </source>
</evidence>
<gene>
    <name evidence="11" type="ORF">OXIME_000831</name>
</gene>
<feature type="transmembrane region" description="Helical" evidence="9">
    <location>
        <begin position="200"/>
        <end position="227"/>
    </location>
</feature>
<dbReference type="Gene3D" id="1.20.1530.20">
    <property type="match status" value="1"/>
</dbReference>
<evidence type="ECO:0000313" key="11">
    <source>
        <dbReference type="EMBL" id="WYY00266.1"/>
    </source>
</evidence>
<dbReference type="PANTHER" id="PTHR32507:SF0">
    <property type="entry name" value="NA(+)_H(+) ANTIPORTER 2-RELATED"/>
    <property type="match status" value="1"/>
</dbReference>
<keyword evidence="6 9" id="KW-1133">Transmembrane helix</keyword>
<protein>
    <submittedName>
        <fullName evidence="11">Sodium:proton antiporter</fullName>
    </submittedName>
</protein>
<dbReference type="GO" id="GO:1902600">
    <property type="term" value="P:proton transmembrane transport"/>
    <property type="evidence" value="ECO:0007669"/>
    <property type="project" value="InterPro"/>
</dbReference>
<dbReference type="Pfam" id="PF00999">
    <property type="entry name" value="Na_H_Exchanger"/>
    <property type="match status" value="1"/>
</dbReference>
<feature type="domain" description="Cation/H+ exchanger transmembrane" evidence="10">
    <location>
        <begin position="18"/>
        <end position="419"/>
    </location>
</feature>
<keyword evidence="2" id="KW-0813">Transport</keyword>
<feature type="transmembrane region" description="Helical" evidence="9">
    <location>
        <begin position="163"/>
        <end position="180"/>
    </location>
</feature>
<name>A0AAX4NFN1_9ARCH</name>
<reference evidence="11 12" key="1">
    <citation type="submission" date="2023-09" db="EMBL/GenBank/DDBJ databases">
        <authorList>
            <person name="Golyshina O.V."/>
            <person name="Lunev E.A."/>
            <person name="Bargiela R."/>
            <person name="Gaines M.C."/>
            <person name="Daum B."/>
            <person name="Bale N.J."/>
            <person name="Koenen M."/>
            <person name="Sinninghe Damst J.S."/>
            <person name="Yakimov M."/>
            <person name="Golyshin P.N."/>
        </authorList>
    </citation>
    <scope>NUCLEOTIDE SEQUENCE [LARGE SCALE GENOMIC DNA]</scope>
    <source>
        <strain evidence="11 12">M1</strain>
    </source>
</reference>
<keyword evidence="3" id="KW-0050">Antiport</keyword>
<dbReference type="AlphaFoldDB" id="A0AAX4NFN1"/>
<dbReference type="GO" id="GO:0015297">
    <property type="term" value="F:antiporter activity"/>
    <property type="evidence" value="ECO:0007669"/>
    <property type="project" value="UniProtKB-KW"/>
</dbReference>
<keyword evidence="12" id="KW-1185">Reference proteome</keyword>
<sequence length="429" mass="46881">MITSFAAEYYEVSFVLILAAFAIPISRRIAIADIPILIVLGIIFGPVLGIINHDFAINFLTNFGYVGVGLLGVMIILYYESHHMDLKVIRRHFWRILSLDTIGIIVTAVVAGVIFSALTGAPFTIGFLFGAIISPTDPVTLIPLFRRIRIKDDISGTLIGESLFNDPLGIILVTIAIVIIDPTASYVSLFTSISSHVGMYAGVVVYFFAQIIISSVIGIIIGFSMIFLNRFLNFENLLVAILLGVVILEFTILEAAGFTPFPAIIATGAIVGNFSDKSIFWNREQNFQENLSFLSQAIIFLLLGSILTAFQIRNYIVLGLILTIFMLLLVRPAAVLLSLAAVKRKGSKLKTPNSLKAFFSLVGPRGVVPVVMSTVPYSVGLADNVPILITYGPLISVMVSFVVLFSIILQTIYVPFLAKYLSSDWIDTL</sequence>
<evidence type="ECO:0000256" key="7">
    <source>
        <dbReference type="ARBA" id="ARBA00023065"/>
    </source>
</evidence>
<evidence type="ECO:0000256" key="8">
    <source>
        <dbReference type="ARBA" id="ARBA00023136"/>
    </source>
</evidence>
<feature type="transmembrane region" description="Helical" evidence="9">
    <location>
        <begin position="316"/>
        <end position="342"/>
    </location>
</feature>
<keyword evidence="4" id="KW-1003">Cell membrane</keyword>
<feature type="transmembrane region" description="Helical" evidence="9">
    <location>
        <begin position="6"/>
        <end position="23"/>
    </location>
</feature>
<feature type="transmembrane region" description="Helical" evidence="9">
    <location>
        <begin position="291"/>
        <end position="310"/>
    </location>
</feature>
<evidence type="ECO:0000256" key="3">
    <source>
        <dbReference type="ARBA" id="ARBA00022449"/>
    </source>
</evidence>
<keyword evidence="8 9" id="KW-0472">Membrane</keyword>
<feature type="transmembrane region" description="Helical" evidence="9">
    <location>
        <begin position="234"/>
        <end position="253"/>
    </location>
</feature>
<feature type="transmembrane region" description="Helical" evidence="9">
    <location>
        <begin position="387"/>
        <end position="409"/>
    </location>
</feature>
<proteinExistence type="predicted"/>
<evidence type="ECO:0000256" key="4">
    <source>
        <dbReference type="ARBA" id="ARBA00022475"/>
    </source>
</evidence>
<dbReference type="EMBL" id="CP133772">
    <property type="protein sequence ID" value="WYY00266.1"/>
    <property type="molecule type" value="Genomic_DNA"/>
</dbReference>
<feature type="transmembrane region" description="Helical" evidence="9">
    <location>
        <begin position="121"/>
        <end position="142"/>
    </location>
</feature>
<dbReference type="GeneID" id="95967564"/>
<organism evidence="11 12">
    <name type="scientific">Oxyplasma meridianum</name>
    <dbReference type="NCBI Taxonomy" id="3073602"/>
    <lineage>
        <taxon>Archaea</taxon>
        <taxon>Methanobacteriati</taxon>
        <taxon>Thermoplasmatota</taxon>
        <taxon>Thermoplasmata</taxon>
        <taxon>Thermoplasmatales</taxon>
        <taxon>Thermoplasmataceae</taxon>
        <taxon>Oxyplasma</taxon>
    </lineage>
</organism>
<feature type="transmembrane region" description="Helical" evidence="9">
    <location>
        <begin position="30"/>
        <end position="51"/>
    </location>
</feature>
<feature type="transmembrane region" description="Helical" evidence="9">
    <location>
        <begin position="93"/>
        <end position="115"/>
    </location>
</feature>
<dbReference type="InterPro" id="IPR006153">
    <property type="entry name" value="Cation/H_exchanger_TM"/>
</dbReference>